<evidence type="ECO:0000256" key="1">
    <source>
        <dbReference type="SAM" id="MobiDB-lite"/>
    </source>
</evidence>
<feature type="region of interest" description="Disordered" evidence="1">
    <location>
        <begin position="233"/>
        <end position="269"/>
    </location>
</feature>
<comment type="caution">
    <text evidence="2">The sequence shown here is derived from an EMBL/GenBank/DDBJ whole genome shotgun (WGS) entry which is preliminary data.</text>
</comment>
<reference evidence="2 3" key="1">
    <citation type="journal article" date="2021" name="Sci. Rep.">
        <title>The genome of the diatom Chaetoceros tenuissimus carries an ancient integrated fragment of an extant virus.</title>
        <authorList>
            <person name="Hongo Y."/>
            <person name="Kimura K."/>
            <person name="Takaki Y."/>
            <person name="Yoshida Y."/>
            <person name="Baba S."/>
            <person name="Kobayashi G."/>
            <person name="Nagasaki K."/>
            <person name="Hano T."/>
            <person name="Tomaru Y."/>
        </authorList>
    </citation>
    <scope>NUCLEOTIDE SEQUENCE [LARGE SCALE GENOMIC DNA]</scope>
    <source>
        <strain evidence="2 3">NIES-3715</strain>
    </source>
</reference>
<dbReference type="Proteomes" id="UP001054902">
    <property type="component" value="Unassembled WGS sequence"/>
</dbReference>
<gene>
    <name evidence="2" type="ORF">CTEN210_17849</name>
</gene>
<accession>A0AAD3DBJ9</accession>
<protein>
    <submittedName>
        <fullName evidence="2">Uncharacterized protein</fullName>
    </submittedName>
</protein>
<evidence type="ECO:0000313" key="3">
    <source>
        <dbReference type="Proteomes" id="UP001054902"/>
    </source>
</evidence>
<name>A0AAD3DBJ9_9STRA</name>
<feature type="region of interest" description="Disordered" evidence="1">
    <location>
        <begin position="170"/>
        <end position="204"/>
    </location>
</feature>
<dbReference type="AlphaFoldDB" id="A0AAD3DBJ9"/>
<sequence>MQSMAFAEGVCFDSDERLPRIETFQRSIKSTDGATFPYTSKRMDHINQKPHHMNEGEDTAFSLNQERGIFYDSGFLLHQTIELKNTQLFKNTQIAQRSQQIEEPQKTRKDRSMINSLSTETTSPYFRNGASGSFSRRSSVGSAMNLSDMRVSQPEAFQLGPVSVPSLKKRKVERKNSMPKSVSFSEGCPFESAPKRRRYQRRGSATAAMILATAKQLHQSDYLQPSEVKYERRNSALTVSTESDESSSNHQLLLQHSDPAGLQDENTTL</sequence>
<evidence type="ECO:0000313" key="2">
    <source>
        <dbReference type="EMBL" id="GFH61373.1"/>
    </source>
</evidence>
<feature type="compositionally biased region" description="Low complexity" evidence="1">
    <location>
        <begin position="246"/>
        <end position="257"/>
    </location>
</feature>
<organism evidence="2 3">
    <name type="scientific">Chaetoceros tenuissimus</name>
    <dbReference type="NCBI Taxonomy" id="426638"/>
    <lineage>
        <taxon>Eukaryota</taxon>
        <taxon>Sar</taxon>
        <taxon>Stramenopiles</taxon>
        <taxon>Ochrophyta</taxon>
        <taxon>Bacillariophyta</taxon>
        <taxon>Coscinodiscophyceae</taxon>
        <taxon>Chaetocerotophycidae</taxon>
        <taxon>Chaetocerotales</taxon>
        <taxon>Chaetocerotaceae</taxon>
        <taxon>Chaetoceros</taxon>
    </lineage>
</organism>
<keyword evidence="3" id="KW-1185">Reference proteome</keyword>
<dbReference type="EMBL" id="BLLK01000074">
    <property type="protein sequence ID" value="GFH61373.1"/>
    <property type="molecule type" value="Genomic_DNA"/>
</dbReference>
<proteinExistence type="predicted"/>